<dbReference type="AlphaFoldDB" id="A0A1G8W1Y3"/>
<name>A0A1G8W1Y3_9GAMM</name>
<protein>
    <submittedName>
        <fullName evidence="1">Uncharacterized protein</fullName>
    </submittedName>
</protein>
<dbReference type="OrthoDB" id="6400437at2"/>
<organism evidence="1 2">
    <name type="scientific">Ferrimonas sediminum</name>
    <dbReference type="NCBI Taxonomy" id="718193"/>
    <lineage>
        <taxon>Bacteria</taxon>
        <taxon>Pseudomonadati</taxon>
        <taxon>Pseudomonadota</taxon>
        <taxon>Gammaproteobacteria</taxon>
        <taxon>Alteromonadales</taxon>
        <taxon>Ferrimonadaceae</taxon>
        <taxon>Ferrimonas</taxon>
    </lineage>
</organism>
<dbReference type="Proteomes" id="UP000199527">
    <property type="component" value="Unassembled WGS sequence"/>
</dbReference>
<reference evidence="2" key="1">
    <citation type="submission" date="2016-10" db="EMBL/GenBank/DDBJ databases">
        <authorList>
            <person name="Varghese N."/>
            <person name="Submissions S."/>
        </authorList>
    </citation>
    <scope>NUCLEOTIDE SEQUENCE [LARGE SCALE GENOMIC DNA]</scope>
    <source>
        <strain evidence="2">DSM 23317</strain>
    </source>
</reference>
<dbReference type="RefSeq" id="WP_090366289.1">
    <property type="nucleotide sequence ID" value="NZ_FNEM01000012.1"/>
</dbReference>
<gene>
    <name evidence="1" type="ORF">SAMN04488540_11266</name>
</gene>
<dbReference type="EMBL" id="FNEM01000012">
    <property type="protein sequence ID" value="SDJ72259.1"/>
    <property type="molecule type" value="Genomic_DNA"/>
</dbReference>
<proteinExistence type="predicted"/>
<sequence length="102" mass="11283">MVIPGFEGQEATEFALIRLQVSFAVEPAQVPSLERLLENYMESATSESSVMSSQYIGREMQLELSFFGAGQSTVKSELARLHKVVQSLLNPTPVFTVTVEKD</sequence>
<evidence type="ECO:0000313" key="1">
    <source>
        <dbReference type="EMBL" id="SDJ72259.1"/>
    </source>
</evidence>
<evidence type="ECO:0000313" key="2">
    <source>
        <dbReference type="Proteomes" id="UP000199527"/>
    </source>
</evidence>
<accession>A0A1G8W1Y3</accession>
<keyword evidence="2" id="KW-1185">Reference proteome</keyword>